<dbReference type="Proteomes" id="UP000286806">
    <property type="component" value="Unassembled WGS sequence"/>
</dbReference>
<dbReference type="SUPFAM" id="SSF51261">
    <property type="entry name" value="Duplicated hybrid motif"/>
    <property type="match status" value="1"/>
</dbReference>
<comment type="similarity">
    <text evidence="1">Belongs to the E.coli NlpD/Haemophilus LppB family.</text>
</comment>
<dbReference type="Gene3D" id="2.70.70.10">
    <property type="entry name" value="Glucose Permease (Domain IIA)"/>
    <property type="match status" value="1"/>
</dbReference>
<dbReference type="Pfam" id="PF01476">
    <property type="entry name" value="LysM"/>
    <property type="match status" value="1"/>
</dbReference>
<gene>
    <name evidence="4" type="ORF">SFMTTN_2751</name>
</gene>
<dbReference type="EMBL" id="BGOW01000030">
    <property type="protein sequence ID" value="GCB01939.1"/>
    <property type="molecule type" value="Genomic_DNA"/>
</dbReference>
<dbReference type="InterPro" id="IPR011055">
    <property type="entry name" value="Dup_hybrid_motif"/>
</dbReference>
<dbReference type="InterPro" id="IPR016047">
    <property type="entry name" value="M23ase_b-sheet_dom"/>
</dbReference>
<organism evidence="4 5">
    <name type="scientific">Sulfuriferula multivorans</name>
    <dbReference type="NCBI Taxonomy" id="1559896"/>
    <lineage>
        <taxon>Bacteria</taxon>
        <taxon>Pseudomonadati</taxon>
        <taxon>Pseudomonadota</taxon>
        <taxon>Betaproteobacteria</taxon>
        <taxon>Nitrosomonadales</taxon>
        <taxon>Sulfuricellaceae</taxon>
        <taxon>Sulfuriferula</taxon>
    </lineage>
</organism>
<evidence type="ECO:0000256" key="2">
    <source>
        <dbReference type="SAM" id="MobiDB-lite"/>
    </source>
</evidence>
<sequence>MLIGKLRFPVYPLAVILILGGCATQRSAPVVDGTRTGANNIAKSSVGIARLPGGRPATHTVQKGDTLYSIALEYGLDYRDLVNWNALPDNSLIHIGQVLKLTPPQPESAAAPATSTSTESTVQTIPLKIEPLAQAQVASSAVLITQPKAVKLPYSSAALAQLEQTGQAQPAPSATPSAAPGTVAEAAGVQPKATPGANASNDSGIDWIWPTQGRVIAGFDEAKNSKGLDIAGKAGQAIFAAASGKVVYSGEGLRGYGKLVIIKHNPIYLSAYAHNQLVLVKEGQTVVSGQKIAEMGDSDADQVELHFEIRKMGKPIDPMTYLPGAQK</sequence>
<dbReference type="PROSITE" id="PS51782">
    <property type="entry name" value="LYSM"/>
    <property type="match status" value="1"/>
</dbReference>
<dbReference type="GO" id="GO:0004222">
    <property type="term" value="F:metalloendopeptidase activity"/>
    <property type="evidence" value="ECO:0007669"/>
    <property type="project" value="TreeGrafter"/>
</dbReference>
<evidence type="ECO:0000259" key="3">
    <source>
        <dbReference type="PROSITE" id="PS51782"/>
    </source>
</evidence>
<keyword evidence="4" id="KW-0449">Lipoprotein</keyword>
<dbReference type="PANTHER" id="PTHR21666">
    <property type="entry name" value="PEPTIDASE-RELATED"/>
    <property type="match status" value="1"/>
</dbReference>
<dbReference type="CDD" id="cd12797">
    <property type="entry name" value="M23_peptidase"/>
    <property type="match status" value="1"/>
</dbReference>
<evidence type="ECO:0000313" key="5">
    <source>
        <dbReference type="Proteomes" id="UP000286806"/>
    </source>
</evidence>
<name>A0A401JZ83_9PROT</name>
<dbReference type="CDD" id="cd00118">
    <property type="entry name" value="LysM"/>
    <property type="match status" value="1"/>
</dbReference>
<feature type="region of interest" description="Disordered" evidence="2">
    <location>
        <begin position="163"/>
        <end position="205"/>
    </location>
</feature>
<feature type="compositionally biased region" description="Low complexity" evidence="2">
    <location>
        <begin position="164"/>
        <end position="182"/>
    </location>
</feature>
<feature type="domain" description="LysM" evidence="3">
    <location>
        <begin position="57"/>
        <end position="101"/>
    </location>
</feature>
<dbReference type="AlphaFoldDB" id="A0A401JZ83"/>
<dbReference type="GO" id="GO:0009279">
    <property type="term" value="C:cell outer membrane"/>
    <property type="evidence" value="ECO:0007669"/>
    <property type="project" value="TreeGrafter"/>
</dbReference>
<dbReference type="InterPro" id="IPR050570">
    <property type="entry name" value="Cell_wall_metabolism_enzyme"/>
</dbReference>
<dbReference type="SMART" id="SM00257">
    <property type="entry name" value="LysM"/>
    <property type="match status" value="1"/>
</dbReference>
<keyword evidence="5" id="KW-1185">Reference proteome</keyword>
<dbReference type="GO" id="GO:0032153">
    <property type="term" value="C:cell division site"/>
    <property type="evidence" value="ECO:0007669"/>
    <property type="project" value="TreeGrafter"/>
</dbReference>
<dbReference type="Gene3D" id="3.10.350.10">
    <property type="entry name" value="LysM domain"/>
    <property type="match status" value="1"/>
</dbReference>
<dbReference type="OrthoDB" id="9795421at2"/>
<accession>A0A401JZ83</accession>
<comment type="caution">
    <text evidence="4">The sequence shown here is derived from an EMBL/GenBank/DDBJ whole genome shotgun (WGS) entry which is preliminary data.</text>
</comment>
<reference evidence="4 5" key="1">
    <citation type="journal article" date="2019" name="Front. Microbiol.">
        <title>Genomes of Neutrophilic Sulfur-Oxidizing Chemolithoautotrophs Representing 9 Proteobacterial Species From 8 Genera.</title>
        <authorList>
            <person name="Watanabe T."/>
            <person name="Kojima H."/>
            <person name="Umezawa K."/>
            <person name="Hori C."/>
            <person name="Takasuka T.E."/>
            <person name="Kato Y."/>
            <person name="Fukui M."/>
        </authorList>
    </citation>
    <scope>NUCLEOTIDE SEQUENCE [LARGE SCALE GENOMIC DNA]</scope>
    <source>
        <strain evidence="4 5">TTN</strain>
    </source>
</reference>
<protein>
    <submittedName>
        <fullName evidence="4">Lipoprotein NlpD</fullName>
    </submittedName>
</protein>
<dbReference type="Pfam" id="PF01551">
    <property type="entry name" value="Peptidase_M23"/>
    <property type="match status" value="1"/>
</dbReference>
<evidence type="ECO:0000313" key="4">
    <source>
        <dbReference type="EMBL" id="GCB01939.1"/>
    </source>
</evidence>
<evidence type="ECO:0000256" key="1">
    <source>
        <dbReference type="ARBA" id="ARBA00038420"/>
    </source>
</evidence>
<dbReference type="InterPro" id="IPR036779">
    <property type="entry name" value="LysM_dom_sf"/>
</dbReference>
<dbReference type="PROSITE" id="PS51257">
    <property type="entry name" value="PROKAR_LIPOPROTEIN"/>
    <property type="match status" value="1"/>
</dbReference>
<proteinExistence type="inferred from homology"/>
<dbReference type="InterPro" id="IPR018392">
    <property type="entry name" value="LysM"/>
</dbReference>
<dbReference type="PANTHER" id="PTHR21666:SF263">
    <property type="entry name" value="MUREIN HYDROLASE ACTIVATOR NLPD"/>
    <property type="match status" value="1"/>
</dbReference>